<dbReference type="Gene3D" id="3.30.30.80">
    <property type="entry name" value="probable RNA-binding protein from clostridium symbiosum atcc 14940"/>
    <property type="match status" value="1"/>
</dbReference>
<evidence type="ECO:0000313" key="3">
    <source>
        <dbReference type="Proteomes" id="UP000627781"/>
    </source>
</evidence>
<dbReference type="InterPro" id="IPR032782">
    <property type="entry name" value="KhpB_N"/>
</dbReference>
<evidence type="ECO:0000313" key="2">
    <source>
        <dbReference type="EMBL" id="MBD7909875.1"/>
    </source>
</evidence>
<dbReference type="InterPro" id="IPR046866">
    <property type="entry name" value="FapA_N"/>
</dbReference>
<protein>
    <submittedName>
        <fullName evidence="2">DUF342 domain-containing protein</fullName>
    </submittedName>
</protein>
<accession>A0ABR8PNW8</accession>
<name>A0ABR8PNW8_9CLOT</name>
<dbReference type="Pfam" id="PF03961">
    <property type="entry name" value="FapA"/>
    <property type="match status" value="1"/>
</dbReference>
<sequence>MDYNYSEKSLEECLKKAEKELSILRDKLDYEVIKEEKGFFKKKCIIKVHVDEENEEDVVNDTENFAVTNEKANNIIVKEDKILLDIEEGSTIEIEFENGIKLFVNGKEVSSPVEVAYNDELRYEGEKVNARRSLNIHLDNDRTMATVDIEYIPEEVKEAYCKIIGNKVKISGVIADGKMPPLYTKDEIKEALRSKGVIYGIIDEKINEISMKAIVKDEVVAKGLPVVHDEEDRIDIKFDNTKRNVDESSKEKIDYRNLYSMANVGINQVIAELVEGKVGHNGMNIFGVEIKKKSKKTLQIVAGDGCKLEDNKIISTMEGRPTVKSGVFYVNKMFETAKDVDMASGNITFVGDVKIAGSIKDGMKVEAGNSVEVGKNVEAAKIISQGEIHVKGSALGSEIIAGVKDLNLQSSISMLEEFKKDIELLVASLEEVKRRHIVSDDKPDGEIIKLLLETKFKDIPKKASELLKNTVLEGNWIDKIKRILREKIIGSGPLGIKYFGELYELIECIDKELKPLKMKISHPVDIYLNYSQDTKVKASGTIYITGKGQYVSELVAEGNIEFLSDGAIARGGVLSAGKEIKAKVVGSTAGVTTTLKVGKGGVITADIAYPNTVFVFGERKYTLETASKQIKAYLDEQGEVVVDKFVL</sequence>
<dbReference type="Pfam" id="PF14804">
    <property type="entry name" value="Jag_N"/>
    <property type="match status" value="1"/>
</dbReference>
<dbReference type="PANTHER" id="PTHR38032:SF1">
    <property type="entry name" value="RNA-BINDING PROTEIN KHPB N-TERMINAL DOMAIN-CONTAINING PROTEIN"/>
    <property type="match status" value="1"/>
</dbReference>
<dbReference type="InterPro" id="IPR046865">
    <property type="entry name" value="FapA_b_solenoid"/>
</dbReference>
<gene>
    <name evidence="2" type="ORF">H9661_00780</name>
</gene>
<dbReference type="RefSeq" id="WP_143316393.1">
    <property type="nucleotide sequence ID" value="NZ_JACSRA010000001.1"/>
</dbReference>
<keyword evidence="3" id="KW-1185">Reference proteome</keyword>
<dbReference type="InterPro" id="IPR005646">
    <property type="entry name" value="FapA"/>
</dbReference>
<organism evidence="2 3">
    <name type="scientific">Clostridium cibarium</name>
    <dbReference type="NCBI Taxonomy" id="2762247"/>
    <lineage>
        <taxon>Bacteria</taxon>
        <taxon>Bacillati</taxon>
        <taxon>Bacillota</taxon>
        <taxon>Clostridia</taxon>
        <taxon>Eubacteriales</taxon>
        <taxon>Clostridiaceae</taxon>
        <taxon>Clostridium</taxon>
    </lineage>
</organism>
<dbReference type="InterPro" id="IPR038247">
    <property type="entry name" value="Jag_N_dom_sf"/>
</dbReference>
<feature type="domain" description="RNA-binding protein KhpB N-terminal" evidence="1">
    <location>
        <begin position="4"/>
        <end position="51"/>
    </location>
</feature>
<dbReference type="Proteomes" id="UP000627781">
    <property type="component" value="Unassembled WGS sequence"/>
</dbReference>
<reference evidence="2 3" key="1">
    <citation type="submission" date="2020-08" db="EMBL/GenBank/DDBJ databases">
        <title>A Genomic Blueprint of the Chicken Gut Microbiome.</title>
        <authorList>
            <person name="Gilroy R."/>
            <person name="Ravi A."/>
            <person name="Getino M."/>
            <person name="Pursley I."/>
            <person name="Horton D.L."/>
            <person name="Alikhan N.-F."/>
            <person name="Baker D."/>
            <person name="Gharbi K."/>
            <person name="Hall N."/>
            <person name="Watson M."/>
            <person name="Adriaenssens E.M."/>
            <person name="Foster-Nyarko E."/>
            <person name="Jarju S."/>
            <person name="Secka A."/>
            <person name="Antonio M."/>
            <person name="Oren A."/>
            <person name="Chaudhuri R."/>
            <person name="La Ragione R.M."/>
            <person name="Hildebrand F."/>
            <person name="Pallen M.J."/>
        </authorList>
    </citation>
    <scope>NUCLEOTIDE SEQUENCE [LARGE SCALE GENOMIC DNA]</scope>
    <source>
        <strain evidence="2 3">Sa3CVN1</strain>
    </source>
</reference>
<comment type="caution">
    <text evidence="2">The sequence shown here is derived from an EMBL/GenBank/DDBJ whole genome shotgun (WGS) entry which is preliminary data.</text>
</comment>
<dbReference type="Pfam" id="PF20250">
    <property type="entry name" value="FapA_N"/>
    <property type="match status" value="1"/>
</dbReference>
<dbReference type="EMBL" id="JACSRA010000001">
    <property type="protein sequence ID" value="MBD7909875.1"/>
    <property type="molecule type" value="Genomic_DNA"/>
</dbReference>
<dbReference type="PANTHER" id="PTHR38032">
    <property type="entry name" value="POLYMERASE-RELATED"/>
    <property type="match status" value="1"/>
</dbReference>
<dbReference type="SMART" id="SM01245">
    <property type="entry name" value="Jag_N"/>
    <property type="match status" value="1"/>
</dbReference>
<evidence type="ECO:0000259" key="1">
    <source>
        <dbReference type="SMART" id="SM01245"/>
    </source>
</evidence>
<proteinExistence type="predicted"/>